<proteinExistence type="predicted"/>
<protein>
    <submittedName>
        <fullName evidence="3">3'-phosphoesterase</fullName>
    </submittedName>
</protein>
<dbReference type="AlphaFoldDB" id="A0A7H1B1X8"/>
<evidence type="ECO:0000313" key="4">
    <source>
        <dbReference type="Proteomes" id="UP000516428"/>
    </source>
</evidence>
<dbReference type="NCBIfam" id="TIGR02777">
    <property type="entry name" value="LigD_PE_dom"/>
    <property type="match status" value="1"/>
</dbReference>
<dbReference type="PANTHER" id="PTHR39465:SF1">
    <property type="entry name" value="DNA LIGASE D 3'-PHOSPHOESTERASE DOMAIN-CONTAINING PROTEIN"/>
    <property type="match status" value="1"/>
</dbReference>
<dbReference type="EMBL" id="CP061281">
    <property type="protein sequence ID" value="QNS02733.1"/>
    <property type="molecule type" value="Genomic_DNA"/>
</dbReference>
<gene>
    <name evidence="3" type="ORF">IAG42_03235</name>
</gene>
<keyword evidence="4" id="KW-1185">Reference proteome</keyword>
<evidence type="ECO:0000313" key="3">
    <source>
        <dbReference type="EMBL" id="QNS02733.1"/>
    </source>
</evidence>
<feature type="domain" description="DNA ligase D 3'-phosphoesterase" evidence="2">
    <location>
        <begin position="88"/>
        <end position="201"/>
    </location>
</feature>
<feature type="compositionally biased region" description="Acidic residues" evidence="1">
    <location>
        <begin position="254"/>
        <end position="267"/>
    </location>
</feature>
<feature type="compositionally biased region" description="Basic and acidic residues" evidence="1">
    <location>
        <begin position="25"/>
        <end position="80"/>
    </location>
</feature>
<dbReference type="InterPro" id="IPR014144">
    <property type="entry name" value="LigD_PE_domain"/>
</dbReference>
<feature type="region of interest" description="Disordered" evidence="1">
    <location>
        <begin position="205"/>
        <end position="267"/>
    </location>
</feature>
<reference evidence="3 4" key="1">
    <citation type="submission" date="2020-09" db="EMBL/GenBank/DDBJ databases">
        <title>A novel species.</title>
        <authorList>
            <person name="Gao J."/>
        </authorList>
    </citation>
    <scope>NUCLEOTIDE SEQUENCE [LARGE SCALE GENOMIC DNA]</scope>
    <source>
        <strain evidence="3 4">CRXT-Y-14</strain>
    </source>
</reference>
<sequence>MRRPGPRHACRGRSRVPGRRSGPVARREENAVTQKDGRDSLRAYRDKRHFDRTSEPRGDQPDRGDQPGRGERKDTTRAEGDEPAFVVQIHDARTMHFDFRLEVDGVLKSWSVPKGPSTDPHDKRLAVPTEDHPLAYQDFEGVIAPGEYGGGTVMVWDRGTYRPTSHDRKDRPVPFAEALDHGHATFELHGDKLHGQYALTRFHSREEREGTSGAKPTWLLVRTGAGRGGGGTPDPRRARSARSGRTLRQIAEAPDAETWDPDGGDTG</sequence>
<dbReference type="KEGG" id="sxn:IAG42_03235"/>
<dbReference type="PANTHER" id="PTHR39465">
    <property type="entry name" value="DNA LIGASE D, 3'-PHOSPHOESTERASE DOMAIN"/>
    <property type="match status" value="1"/>
</dbReference>
<name>A0A7H1B1X8_9ACTN</name>
<accession>A0A7H1B1X8</accession>
<organism evidence="3 4">
    <name type="scientific">Streptomyces xanthii</name>
    <dbReference type="NCBI Taxonomy" id="2768069"/>
    <lineage>
        <taxon>Bacteria</taxon>
        <taxon>Bacillati</taxon>
        <taxon>Actinomycetota</taxon>
        <taxon>Actinomycetes</taxon>
        <taxon>Kitasatosporales</taxon>
        <taxon>Streptomycetaceae</taxon>
        <taxon>Streptomyces</taxon>
    </lineage>
</organism>
<feature type="region of interest" description="Disordered" evidence="1">
    <location>
        <begin position="1"/>
        <end position="84"/>
    </location>
</feature>
<feature type="compositionally biased region" description="Basic residues" evidence="1">
    <location>
        <begin position="1"/>
        <end position="18"/>
    </location>
</feature>
<evidence type="ECO:0000259" key="2">
    <source>
        <dbReference type="Pfam" id="PF13298"/>
    </source>
</evidence>
<dbReference type="Pfam" id="PF13298">
    <property type="entry name" value="LigD_N"/>
    <property type="match status" value="1"/>
</dbReference>
<evidence type="ECO:0000256" key="1">
    <source>
        <dbReference type="SAM" id="MobiDB-lite"/>
    </source>
</evidence>
<dbReference type="Proteomes" id="UP000516428">
    <property type="component" value="Chromosome"/>
</dbReference>